<proteinExistence type="predicted"/>
<name>A0A382CLL7_9ZZZZ</name>
<sequence>STIFPQSLYKSKHFEQICVPFIIMRIPPSDFFYKRRQNMVRKKSNFKLNH</sequence>
<evidence type="ECO:0000313" key="1">
    <source>
        <dbReference type="EMBL" id="SVB26662.1"/>
    </source>
</evidence>
<feature type="non-terminal residue" evidence="1">
    <location>
        <position position="1"/>
    </location>
</feature>
<dbReference type="AlphaFoldDB" id="A0A382CLL7"/>
<accession>A0A382CLL7</accession>
<organism evidence="1">
    <name type="scientific">marine metagenome</name>
    <dbReference type="NCBI Taxonomy" id="408172"/>
    <lineage>
        <taxon>unclassified sequences</taxon>
        <taxon>metagenomes</taxon>
        <taxon>ecological metagenomes</taxon>
    </lineage>
</organism>
<protein>
    <submittedName>
        <fullName evidence="1">Uncharacterized protein</fullName>
    </submittedName>
</protein>
<dbReference type="EMBL" id="UINC01034983">
    <property type="protein sequence ID" value="SVB26662.1"/>
    <property type="molecule type" value="Genomic_DNA"/>
</dbReference>
<gene>
    <name evidence="1" type="ORF">METZ01_LOCUS179516</name>
</gene>
<reference evidence="1" key="1">
    <citation type="submission" date="2018-05" db="EMBL/GenBank/DDBJ databases">
        <authorList>
            <person name="Lanie J.A."/>
            <person name="Ng W.-L."/>
            <person name="Kazmierczak K.M."/>
            <person name="Andrzejewski T.M."/>
            <person name="Davidsen T.M."/>
            <person name="Wayne K.J."/>
            <person name="Tettelin H."/>
            <person name="Glass J.I."/>
            <person name="Rusch D."/>
            <person name="Podicherti R."/>
            <person name="Tsui H.-C.T."/>
            <person name="Winkler M.E."/>
        </authorList>
    </citation>
    <scope>NUCLEOTIDE SEQUENCE</scope>
</reference>